<sequence>MTDNVSIVDGSTVASYDKEVGKFDIAITSRITDTKTAQSLDSTE</sequence>
<dbReference type="Proteomes" id="UP001206548">
    <property type="component" value="Unassembled WGS sequence"/>
</dbReference>
<organism evidence="1 2">
    <name type="scientific">Streptococcus sciuri</name>
    <dbReference type="NCBI Taxonomy" id="2973939"/>
    <lineage>
        <taxon>Bacteria</taxon>
        <taxon>Bacillati</taxon>
        <taxon>Bacillota</taxon>
        <taxon>Bacilli</taxon>
        <taxon>Lactobacillales</taxon>
        <taxon>Streptococcaceae</taxon>
        <taxon>Streptococcus</taxon>
    </lineage>
</organism>
<gene>
    <name evidence="1" type="ORF">NXS10_01765</name>
</gene>
<proteinExistence type="predicted"/>
<accession>A0ABT2F6Q4</accession>
<comment type="caution">
    <text evidence="1">The sequence shown here is derived from an EMBL/GenBank/DDBJ whole genome shotgun (WGS) entry which is preliminary data.</text>
</comment>
<keyword evidence="2" id="KW-1185">Reference proteome</keyword>
<dbReference type="EMBL" id="JANUXX010000001">
    <property type="protein sequence ID" value="MCS4487706.1"/>
    <property type="molecule type" value="Genomic_DNA"/>
</dbReference>
<protein>
    <submittedName>
        <fullName evidence="1">Uncharacterized protein</fullName>
    </submittedName>
</protein>
<evidence type="ECO:0000313" key="1">
    <source>
        <dbReference type="EMBL" id="MCS4487706.1"/>
    </source>
</evidence>
<dbReference type="RefSeq" id="WP_259136991.1">
    <property type="nucleotide sequence ID" value="NZ_JANUXX010000001.1"/>
</dbReference>
<name>A0ABT2F6Q4_9STRE</name>
<reference evidence="1 2" key="1">
    <citation type="journal article" date="2023" name="Int. J. Syst. Evol. Microbiol.">
        <title>Streptococcus sciuri sp. nov., Staphylococcus marylandisciuri sp. nov. and Staphylococcus americanisciuri sp. nov., isolated from faeces of eastern grey squirrel (Sciurus carolinensis).</title>
        <authorList>
            <person name="Volokhov D.V."/>
            <person name="Zagorodnyaya T.A."/>
            <person name="Furtak V.A."/>
            <person name="Nattanmai G."/>
            <person name="Randall L."/>
            <person name="Jose S."/>
            <person name="Gao Y."/>
            <person name="Eisenberg T."/>
            <person name="Delmonte P."/>
            <person name="Blom J."/>
            <person name="Mitchell K.K."/>
        </authorList>
    </citation>
    <scope>NUCLEOTIDE SEQUENCE [LARGE SCALE GENOMIC DNA]</scope>
    <source>
        <strain evidence="1 2">SQ9-PEA</strain>
    </source>
</reference>
<evidence type="ECO:0000313" key="2">
    <source>
        <dbReference type="Proteomes" id="UP001206548"/>
    </source>
</evidence>